<dbReference type="AlphaFoldDB" id="A0AA90KCD1"/>
<proteinExistence type="predicted"/>
<dbReference type="RefSeq" id="WP_271314431.1">
    <property type="nucleotide sequence ID" value="NZ_JAAGKO020000003.1"/>
</dbReference>
<dbReference type="EMBL" id="JABXJJ020000070">
    <property type="protein sequence ID" value="MDI5974337.1"/>
    <property type="molecule type" value="Genomic_DNA"/>
</dbReference>
<dbReference type="InterPro" id="IPR014710">
    <property type="entry name" value="RmlC-like_jellyroll"/>
</dbReference>
<keyword evidence="4" id="KW-1185">Reference proteome</keyword>
<dbReference type="Pfam" id="PF00027">
    <property type="entry name" value="cNMP_binding"/>
    <property type="match status" value="1"/>
</dbReference>
<sequence>MTAGTRLLRAIPPEFRERMLTLAREVSFPQDARVFEERGNADRFWVIRSGAVTLDLRLSESRSVTVETLGPGDLLGWSWMFPPYEWDFGAEALSPVRAYEFDGAEIREECDHDPRLGYALIRAVAEVLAQRLHAARSRLIDS</sequence>
<dbReference type="SUPFAM" id="SSF51206">
    <property type="entry name" value="cAMP-binding domain-like"/>
    <property type="match status" value="1"/>
</dbReference>
<organism evidence="3">
    <name type="scientific">Streptantibioticus silvisoli</name>
    <dbReference type="NCBI Taxonomy" id="2705255"/>
    <lineage>
        <taxon>Bacteria</taxon>
        <taxon>Bacillati</taxon>
        <taxon>Actinomycetota</taxon>
        <taxon>Actinomycetes</taxon>
        <taxon>Kitasatosporales</taxon>
        <taxon>Streptomycetaceae</taxon>
        <taxon>Streptantibioticus</taxon>
    </lineage>
</organism>
<evidence type="ECO:0000313" key="2">
    <source>
        <dbReference type="EMBL" id="MDI5961800.1"/>
    </source>
</evidence>
<dbReference type="SMART" id="SM00100">
    <property type="entry name" value="cNMP"/>
    <property type="match status" value="1"/>
</dbReference>
<name>A0AA90KCD1_9ACTN</name>
<evidence type="ECO:0000259" key="1">
    <source>
        <dbReference type="PROSITE" id="PS50042"/>
    </source>
</evidence>
<dbReference type="Gene3D" id="2.60.120.10">
    <property type="entry name" value="Jelly Rolls"/>
    <property type="match status" value="1"/>
</dbReference>
<dbReference type="CDD" id="cd00038">
    <property type="entry name" value="CAP_ED"/>
    <property type="match status" value="1"/>
</dbReference>
<protein>
    <submittedName>
        <fullName evidence="3">Cyclic nucleotide-binding domain-containing protein</fullName>
    </submittedName>
</protein>
<comment type="caution">
    <text evidence="3">The sequence shown here is derived from an EMBL/GenBank/DDBJ whole genome shotgun (WGS) entry which is preliminary data.</text>
</comment>
<dbReference type="PROSITE" id="PS50042">
    <property type="entry name" value="CNMP_BINDING_3"/>
    <property type="match status" value="1"/>
</dbReference>
<gene>
    <name evidence="2" type="ORF">POF43_003520</name>
    <name evidence="3" type="ORF">POF50_034175</name>
</gene>
<dbReference type="Proteomes" id="UP001156398">
    <property type="component" value="Unassembled WGS sequence"/>
</dbReference>
<evidence type="ECO:0000313" key="4">
    <source>
        <dbReference type="Proteomes" id="UP001156398"/>
    </source>
</evidence>
<dbReference type="EMBL" id="JAAGKO020000003">
    <property type="protein sequence ID" value="MDI5961800.1"/>
    <property type="molecule type" value="Genomic_DNA"/>
</dbReference>
<feature type="domain" description="Cyclic nucleotide-binding" evidence="1">
    <location>
        <begin position="7"/>
        <end position="76"/>
    </location>
</feature>
<evidence type="ECO:0000313" key="3">
    <source>
        <dbReference type="EMBL" id="MDI5974337.1"/>
    </source>
</evidence>
<dbReference type="InterPro" id="IPR000595">
    <property type="entry name" value="cNMP-bd_dom"/>
</dbReference>
<dbReference type="InterPro" id="IPR018490">
    <property type="entry name" value="cNMP-bd_dom_sf"/>
</dbReference>
<reference evidence="3 4" key="1">
    <citation type="submission" date="2023-05" db="EMBL/GenBank/DDBJ databases">
        <title>Streptantibioticus silvisoli sp. nov., acidotolerant actinomycetes 1 from pine litter.</title>
        <authorList>
            <person name="Swiecimska M."/>
            <person name="Golinska P."/>
            <person name="Sangal V."/>
            <person name="Wachnowicz B."/>
            <person name="Goodfellow M."/>
        </authorList>
    </citation>
    <scope>NUCLEOTIDE SEQUENCE</scope>
    <source>
        <strain evidence="3">SL13</strain>
        <strain evidence="2 4">SL54</strain>
    </source>
</reference>
<accession>A0AA90KCD1</accession>